<dbReference type="EMBL" id="AM238663">
    <property type="protein sequence ID" value="CAJ89209.1"/>
    <property type="molecule type" value="Genomic_DNA"/>
</dbReference>
<keyword evidence="6 13" id="KW-0489">Methyltransferase</keyword>
<reference evidence="14" key="2">
    <citation type="journal article" date="2006" name="Mol. Biol. Evol.">
        <title>Evolution of the terminal regions of the Streptomyces linear chromosome.</title>
        <authorList>
            <person name="Choulet F."/>
            <person name="Aigle B."/>
            <person name="Gallois A."/>
            <person name="Mangenot S."/>
            <person name="Gerbaud C."/>
            <person name="Truong C."/>
            <person name="Francou F.X."/>
            <person name="Fourrier C."/>
            <person name="Guerineau M."/>
            <person name="Decaris B."/>
            <person name="Barbe V."/>
            <person name="Pernodet J.L."/>
            <person name="Leblond P."/>
        </authorList>
    </citation>
    <scope>NUCLEOTIDE SEQUENCE</scope>
    <source>
        <strain evidence="14">ATCC 23877</strain>
    </source>
</reference>
<keyword evidence="5" id="KW-0963">Cytoplasm</keyword>
<dbReference type="SUPFAM" id="SSF53335">
    <property type="entry name" value="S-adenosyl-L-methionine-dependent methyltransferases"/>
    <property type="match status" value="1"/>
</dbReference>
<evidence type="ECO:0000313" key="13">
    <source>
        <dbReference type="EMBL" id="CAI78151.1"/>
    </source>
</evidence>
<comment type="similarity">
    <text evidence="2">Belongs to the methyltransferase superfamily. L-isoaspartyl/D-aspartyl protein methyltransferase family.</text>
</comment>
<sequence length="379" mass="41766">MTVKWLPHARRLAHQVARPESRWHTAVASVPRHQFVPRWWEPDGGVWRLRTGLEDAGIWLQEAYQDKTLVTRVGANHADTVGIDEILDSGTPTSSSTLPSLVIQMYRHAMIADGNQVLVTTGSGYGTALACMRLGSDHVTSIDIDEHLVRSAENRLLLIGETPRLEACDITGRLLPGKFDRIVSTVSVRPIPASWLKALRTGGRLVTTIAGTGLILTADKTADGGAVGRIEWDHAGFMRIRHSDDYPKPADDLWKGAAEGDGQDIGTSRYPLLYPPDAWDVMSMLELQLPGIEYRKQEDGDTRTVWLLHPDGSWARATAAGHLAAPTVHQSGPRRLWENLERIRHRLNREGTLPLYGASVTIDPDGTTTLARGSWTATL</sequence>
<dbReference type="PANTHER" id="PTHR11579">
    <property type="entry name" value="PROTEIN-L-ISOASPARTATE O-METHYLTRANSFERASE"/>
    <property type="match status" value="1"/>
</dbReference>
<keyword evidence="7 13" id="KW-0808">Transferase</keyword>
<evidence type="ECO:0000313" key="14">
    <source>
        <dbReference type="EMBL" id="CAJ89209.1"/>
    </source>
</evidence>
<dbReference type="GO" id="GO:0005737">
    <property type="term" value="C:cytoplasm"/>
    <property type="evidence" value="ECO:0007669"/>
    <property type="project" value="UniProtKB-SubCell"/>
</dbReference>
<comment type="subcellular location">
    <subcellularLocation>
        <location evidence="1">Cytoplasm</location>
    </subcellularLocation>
</comment>
<evidence type="ECO:0000256" key="5">
    <source>
        <dbReference type="ARBA" id="ARBA00022490"/>
    </source>
</evidence>
<dbReference type="Proteomes" id="UP000061018">
    <property type="component" value="Chromosome"/>
</dbReference>
<evidence type="ECO:0000256" key="7">
    <source>
        <dbReference type="ARBA" id="ARBA00022679"/>
    </source>
</evidence>
<evidence type="ECO:0000256" key="6">
    <source>
        <dbReference type="ARBA" id="ARBA00022603"/>
    </source>
</evidence>
<dbReference type="GO" id="GO:0004719">
    <property type="term" value="F:protein-L-isoaspartate (D-aspartate) O-methyltransferase activity"/>
    <property type="evidence" value="ECO:0007669"/>
    <property type="project" value="UniProtKB-EC"/>
</dbReference>
<evidence type="ECO:0000256" key="1">
    <source>
        <dbReference type="ARBA" id="ARBA00004496"/>
    </source>
</evidence>
<dbReference type="InterPro" id="IPR029063">
    <property type="entry name" value="SAM-dependent_MTases_sf"/>
</dbReference>
<reference evidence="15" key="3">
    <citation type="journal article" date="2015" name="J. Biotechnol.">
        <title>Complete genome sequence of Streptomyces ambofaciens ATCC 23877, the spiramycin producer.</title>
        <authorList>
            <person name="Thibessard A."/>
            <person name="Haas D."/>
            <person name="Gerbaud C."/>
            <person name="Aigle B."/>
            <person name="Lautru S."/>
            <person name="Pernodet J.L."/>
            <person name="Leblond P."/>
        </authorList>
    </citation>
    <scope>NUCLEOTIDE SEQUENCE [LARGE SCALE GENOMIC DNA]</scope>
    <source>
        <strain evidence="15">ATCC 23877 / 3486 / DSM 40053 / JCM 4204 / NBRC 12836 / NRRL B-2516</strain>
    </source>
</reference>
<dbReference type="GO" id="GO:0032259">
    <property type="term" value="P:methylation"/>
    <property type="evidence" value="ECO:0007669"/>
    <property type="project" value="UniProtKB-KW"/>
</dbReference>
<organism evidence="13">
    <name type="scientific">Streptomyces ambofaciens (strain ATCC 23877 / 3486 / DSM 40053 / JCM 4204 / NBRC 12836 / NRRL B-2516)</name>
    <dbReference type="NCBI Taxonomy" id="278992"/>
    <lineage>
        <taxon>Bacteria</taxon>
        <taxon>Bacillati</taxon>
        <taxon>Actinomycetota</taxon>
        <taxon>Actinomycetes</taxon>
        <taxon>Kitasatosporales</taxon>
        <taxon>Streptomycetaceae</taxon>
        <taxon>Streptomyces</taxon>
    </lineage>
</organism>
<reference evidence="12" key="4">
    <citation type="submission" date="2015-07" db="EMBL/GenBank/DDBJ databases">
        <title>Complete genome sequence of Streptomyces ambofaciens ATCC 23877, the spiramycin producer.</title>
        <authorList>
            <person name="Thibessard A."/>
            <person name="Haas D."/>
            <person name="Gerbaud C."/>
            <person name="Aigle B."/>
            <person name="Lautru S."/>
            <person name="Pernodet J.-L."/>
            <person name="Leblond P."/>
        </authorList>
    </citation>
    <scope>NUCLEOTIDE SEQUENCE [LARGE SCALE GENOMIC DNA]</scope>
    <source>
        <strain evidence="12">ATCC 23877</strain>
    </source>
</reference>
<dbReference type="EC" id="2.1.1.77" evidence="3"/>
<evidence type="ECO:0000256" key="11">
    <source>
        <dbReference type="ARBA" id="ARBA00031350"/>
    </source>
</evidence>
<dbReference type="EMBL" id="AJ937740">
    <property type="protein sequence ID" value="CAI78151.1"/>
    <property type="molecule type" value="Genomic_DNA"/>
</dbReference>
<evidence type="ECO:0000256" key="3">
    <source>
        <dbReference type="ARBA" id="ARBA00011890"/>
    </source>
</evidence>
<keyword evidence="8" id="KW-0949">S-adenosyl-L-methionine</keyword>
<evidence type="ECO:0000256" key="9">
    <source>
        <dbReference type="ARBA" id="ARBA00030757"/>
    </source>
</evidence>
<accession>Q1RRD7</accession>
<dbReference type="Gene3D" id="3.40.50.150">
    <property type="entry name" value="Vaccinia Virus protein VP39"/>
    <property type="match status" value="1"/>
</dbReference>
<gene>
    <name evidence="12" type="ORF">SAM23877_0265</name>
    <name evidence="13" type="ORF">SAML0222</name>
</gene>
<evidence type="ECO:0000313" key="15">
    <source>
        <dbReference type="Proteomes" id="UP000061018"/>
    </source>
</evidence>
<evidence type="ECO:0000256" key="10">
    <source>
        <dbReference type="ARBA" id="ARBA00031323"/>
    </source>
</evidence>
<dbReference type="PANTHER" id="PTHR11579:SF0">
    <property type="entry name" value="PROTEIN-L-ISOASPARTATE(D-ASPARTATE) O-METHYLTRANSFERASE"/>
    <property type="match status" value="1"/>
</dbReference>
<dbReference type="KEGG" id="samb:SAM23877_0265"/>
<proteinExistence type="inferred from homology"/>
<dbReference type="RefSeq" id="WP_053125969.1">
    <property type="nucleotide sequence ID" value="NZ_CP012382.1"/>
</dbReference>
<evidence type="ECO:0000256" key="4">
    <source>
        <dbReference type="ARBA" id="ARBA00013346"/>
    </source>
</evidence>
<name>Q1RRD7_STRA7</name>
<evidence type="ECO:0000256" key="2">
    <source>
        <dbReference type="ARBA" id="ARBA00005369"/>
    </source>
</evidence>
<dbReference type="Pfam" id="PF01135">
    <property type="entry name" value="PCMT"/>
    <property type="match status" value="1"/>
</dbReference>
<dbReference type="EMBL" id="CP012382">
    <property type="protein sequence ID" value="AKZ53314.1"/>
    <property type="molecule type" value="Genomic_DNA"/>
</dbReference>
<protein>
    <recommendedName>
        <fullName evidence="4">Protein-L-isoaspartate O-methyltransferase</fullName>
        <ecNumber evidence="3">2.1.1.77</ecNumber>
    </recommendedName>
    <alternativeName>
        <fullName evidence="11">L-isoaspartyl protein carboxyl methyltransferase</fullName>
    </alternativeName>
    <alternativeName>
        <fullName evidence="9">Protein L-isoaspartyl methyltransferase</fullName>
    </alternativeName>
    <alternativeName>
        <fullName evidence="10">Protein-beta-aspartate methyltransferase</fullName>
    </alternativeName>
</protein>
<dbReference type="InterPro" id="IPR000682">
    <property type="entry name" value="PCMT"/>
</dbReference>
<dbReference type="CDD" id="cd02440">
    <property type="entry name" value="AdoMet_MTases"/>
    <property type="match status" value="1"/>
</dbReference>
<evidence type="ECO:0000313" key="12">
    <source>
        <dbReference type="EMBL" id="AKZ53314.1"/>
    </source>
</evidence>
<reference evidence="13" key="1">
    <citation type="journal article" date="2006" name="J. Bacteriol.">
        <title>Intraspecific variability of the terminal inverted repeats of the linear chromosome of Streptomyces ambofaciens.</title>
        <authorList>
            <person name="Choulet F."/>
            <person name="Gallois A."/>
            <person name="Aigle B."/>
            <person name="Mangenot S."/>
            <person name="Gerbaud C."/>
            <person name="Truong C."/>
            <person name="Francou F.X."/>
            <person name="Borges F."/>
            <person name="Fourrier C."/>
            <person name="Guerineau M."/>
            <person name="Decaris B."/>
            <person name="Barbe V."/>
            <person name="Pernodet J.L."/>
            <person name="Leblond P."/>
        </authorList>
    </citation>
    <scope>NUCLEOTIDE SEQUENCE</scope>
    <source>
        <strain evidence="13">ATCC 23877</strain>
    </source>
</reference>
<evidence type="ECO:0000256" key="8">
    <source>
        <dbReference type="ARBA" id="ARBA00022691"/>
    </source>
</evidence>
<dbReference type="AlphaFoldDB" id="Q1RRD7"/>